<dbReference type="InterPro" id="IPR000157">
    <property type="entry name" value="TIR_dom"/>
</dbReference>
<dbReference type="PROSITE" id="PS51534">
    <property type="entry name" value="SEFIR"/>
    <property type="match status" value="1"/>
</dbReference>
<proteinExistence type="predicted"/>
<dbReference type="InterPro" id="IPR013568">
    <property type="entry name" value="SEFIR_dom"/>
</dbReference>
<accession>A0A7X2IY59</accession>
<dbReference type="RefSeq" id="WP_154307114.1">
    <property type="nucleotide sequence ID" value="NZ_WKKI01000009.1"/>
</dbReference>
<evidence type="ECO:0000313" key="2">
    <source>
        <dbReference type="EMBL" id="MRX71972.1"/>
    </source>
</evidence>
<dbReference type="Gene3D" id="3.40.50.10140">
    <property type="entry name" value="Toll/interleukin-1 receptor homology (TIR) domain"/>
    <property type="match status" value="1"/>
</dbReference>
<organism evidence="2 3">
    <name type="scientific">Metabacillus lacus</name>
    <dbReference type="NCBI Taxonomy" id="1983721"/>
    <lineage>
        <taxon>Bacteria</taxon>
        <taxon>Bacillati</taxon>
        <taxon>Bacillota</taxon>
        <taxon>Bacilli</taxon>
        <taxon>Bacillales</taxon>
        <taxon>Bacillaceae</taxon>
        <taxon>Metabacillus</taxon>
    </lineage>
</organism>
<dbReference type="Pfam" id="PF13676">
    <property type="entry name" value="TIR_2"/>
    <property type="match status" value="1"/>
</dbReference>
<sequence>MEQKTAFINYSWDSEEHKQWVMDLANHLRRNKVDAKIDRFITQSSTTNLNAMMITNIKNNDFVIVVLTERFAEKADNLQGGVGFETVLSLPFLMESPEKLIFILRHQGSFKDAFPFHLKGYYAIDFSDNKKFDDSFQELLHRIYGVPLFVMEPLGTAPELKPRSSNKPTTSMFSDMEFPNLRRITEKDKQDFLRESYGEMVGLFTELFSAIKSANHNFDYTVETLSPTKSIFLLYTDGETRTGFKIWHGTVFGSFGHNSINLLYGTRQWDFSSDNSYNESISCEIAENKELKLKMTMNMYGNKNSDTPEKIVKEIWKNNLSHHIR</sequence>
<keyword evidence="3" id="KW-1185">Reference proteome</keyword>
<evidence type="ECO:0000259" key="1">
    <source>
        <dbReference type="PROSITE" id="PS51534"/>
    </source>
</evidence>
<dbReference type="OrthoDB" id="5149141at2"/>
<reference evidence="2 3" key="1">
    <citation type="submission" date="2019-11" db="EMBL/GenBank/DDBJ databases">
        <title>Bacillus lacus genome.</title>
        <authorList>
            <person name="Allen C.J."/>
            <person name="Newman J.D."/>
        </authorList>
    </citation>
    <scope>NUCLEOTIDE SEQUENCE [LARGE SCALE GENOMIC DNA]</scope>
    <source>
        <strain evidence="2 3">KCTC 33946</strain>
    </source>
</reference>
<gene>
    <name evidence="2" type="ORF">GJU40_07280</name>
</gene>
<dbReference type="EMBL" id="WKKI01000009">
    <property type="protein sequence ID" value="MRX71972.1"/>
    <property type="molecule type" value="Genomic_DNA"/>
</dbReference>
<feature type="domain" description="SEFIR" evidence="1">
    <location>
        <begin position="3"/>
        <end position="135"/>
    </location>
</feature>
<dbReference type="Proteomes" id="UP000448867">
    <property type="component" value="Unassembled WGS sequence"/>
</dbReference>
<evidence type="ECO:0000313" key="3">
    <source>
        <dbReference type="Proteomes" id="UP000448867"/>
    </source>
</evidence>
<dbReference type="SUPFAM" id="SSF52200">
    <property type="entry name" value="Toll/Interleukin receptor TIR domain"/>
    <property type="match status" value="1"/>
</dbReference>
<name>A0A7X2IY59_9BACI</name>
<dbReference type="InterPro" id="IPR035897">
    <property type="entry name" value="Toll_tir_struct_dom_sf"/>
</dbReference>
<protein>
    <submittedName>
        <fullName evidence="2">TIR domain-containing protein</fullName>
    </submittedName>
</protein>
<dbReference type="AlphaFoldDB" id="A0A7X2IY59"/>
<dbReference type="GO" id="GO:0007165">
    <property type="term" value="P:signal transduction"/>
    <property type="evidence" value="ECO:0007669"/>
    <property type="project" value="InterPro"/>
</dbReference>
<comment type="caution">
    <text evidence="2">The sequence shown here is derived from an EMBL/GenBank/DDBJ whole genome shotgun (WGS) entry which is preliminary data.</text>
</comment>